<organism evidence="1 2">
    <name type="scientific">Cercopithifilaria johnstoni</name>
    <dbReference type="NCBI Taxonomy" id="2874296"/>
    <lineage>
        <taxon>Eukaryota</taxon>
        <taxon>Metazoa</taxon>
        <taxon>Ecdysozoa</taxon>
        <taxon>Nematoda</taxon>
        <taxon>Chromadorea</taxon>
        <taxon>Rhabditida</taxon>
        <taxon>Spirurina</taxon>
        <taxon>Spiruromorpha</taxon>
        <taxon>Filarioidea</taxon>
        <taxon>Onchocercidae</taxon>
        <taxon>Cercopithifilaria</taxon>
    </lineage>
</organism>
<comment type="caution">
    <text evidence="1">The sequence shown here is derived from an EMBL/GenBank/DDBJ whole genome shotgun (WGS) entry which is preliminary data.</text>
</comment>
<sequence length="143" mass="16411">MVSTAAFFQPQWKADTMKIYVQDGKQRSMEEDEEWYNEIREVKGSNCECRSKAWNLLGSESRSSKDLNDYCSPLKAFAVLVNLSVDNFMSNWVVMVQNTGSKHELQYDDNLLWAVLSRTRRATSIPTSMIVLKVIVSKAKCDQ</sequence>
<protein>
    <submittedName>
        <fullName evidence="1">Uncharacterized protein</fullName>
    </submittedName>
</protein>
<dbReference type="Proteomes" id="UP000746747">
    <property type="component" value="Unassembled WGS sequence"/>
</dbReference>
<dbReference type="EMBL" id="CAKAEH010001246">
    <property type="protein sequence ID" value="CAG9533438.1"/>
    <property type="molecule type" value="Genomic_DNA"/>
</dbReference>
<gene>
    <name evidence="1" type="ORF">CJOHNSTONI_LOCUS3667</name>
</gene>
<evidence type="ECO:0000313" key="1">
    <source>
        <dbReference type="EMBL" id="CAG9533438.1"/>
    </source>
</evidence>
<reference evidence="1" key="1">
    <citation type="submission" date="2021-09" db="EMBL/GenBank/DDBJ databases">
        <authorList>
            <consortium name="Pathogen Informatics"/>
        </authorList>
    </citation>
    <scope>NUCLEOTIDE SEQUENCE</scope>
</reference>
<evidence type="ECO:0000313" key="2">
    <source>
        <dbReference type="Proteomes" id="UP000746747"/>
    </source>
</evidence>
<name>A0A8J2M025_9BILA</name>
<dbReference type="AlphaFoldDB" id="A0A8J2M025"/>
<accession>A0A8J2M025</accession>
<proteinExistence type="predicted"/>
<keyword evidence="2" id="KW-1185">Reference proteome</keyword>